<dbReference type="EMBL" id="MN873587">
    <property type="protein sequence ID" value="QKY77007.2"/>
    <property type="molecule type" value="Viral_cRNA"/>
</dbReference>
<evidence type="ECO:0000313" key="1">
    <source>
        <dbReference type="EMBL" id="QKY77007.2"/>
    </source>
</evidence>
<organism evidence="1">
    <name type="scientific">Pear chlorotic leaf spot-associated virus</name>
    <dbReference type="NCBI Taxonomy" id="2603627"/>
    <lineage>
        <taxon>Viruses</taxon>
        <taxon>Riboviria</taxon>
        <taxon>Orthornavirae</taxon>
        <taxon>Negarnaviricota</taxon>
        <taxon>Polyploviricotina</taxon>
        <taxon>Bunyaviricetes</taxon>
        <taxon>Elliovirales</taxon>
        <taxon>Fimoviridae</taxon>
        <taxon>Emaravirus</taxon>
        <taxon>Emaravirus pyri</taxon>
    </lineage>
</organism>
<accession>A0A7D5H3J7</accession>
<dbReference type="Pfam" id="PF22875">
    <property type="entry name" value="Glu2-Pro"/>
    <property type="match status" value="1"/>
</dbReference>
<name>A0A7D5H3J7_9VIRU</name>
<reference evidence="1" key="1">
    <citation type="journal article" date="2020" name="Plant Dis.">
        <title>Identification and Characterization of a Pear Chlorotic Leaf Spot-associated Virus, a Novel Emaravirus Associated with a Severe Disease of Pear Trees in China.</title>
        <authorList>
            <person name="Liu H."/>
            <person name="Wang G."/>
            <person name="Yang Z."/>
            <person name="Wang Y."/>
            <person name="Zhang Z."/>
            <person name="Li L."/>
            <person name="Waqas M.W."/>
            <person name="Zhang J."/>
            <person name="Xu L."/>
            <person name="Qi L."/>
            <person name="Hong J."/>
            <person name="Hong N."/>
        </authorList>
    </citation>
    <scope>NUCLEOTIDE SEQUENCE</scope>
    <source>
        <strain evidence="1">PCLSaV/HB</strain>
    </source>
</reference>
<protein>
    <submittedName>
        <fullName evidence="1">P5 protein</fullName>
    </submittedName>
</protein>
<proteinExistence type="predicted"/>
<sequence>MLIILLLSGFMFIITLISANPTNMESSSTGFVPDYATENISGYSFDQDACLRDDCQVGYGSNNFIEVDDSDKFFDDFIQKKSPFNYSRNDTKPYYYNSISAYGVKSLYNQGDFVYQREPDRNYWLVKRNVDADWSRAEFVLPNVPKNTFVYIQWWFSDGCKKTELGLMKKEGSNPFKPLLFNTDDCYESGYFASRLATWSTNGNSKKRTSKYESWAKSGHKYQPGDKVRMTLSRYDGVVHLWINGNYAGSVVMNHLSNSSSFGFEVSNKADFVTVDRIKLSY</sequence>